<dbReference type="InterPro" id="IPR013693">
    <property type="entry name" value="SpoIID/LytB_N"/>
</dbReference>
<dbReference type="GO" id="GO:0030435">
    <property type="term" value="P:sporulation resulting in formation of a cellular spore"/>
    <property type="evidence" value="ECO:0007669"/>
    <property type="project" value="InterPro"/>
</dbReference>
<protein>
    <submittedName>
        <fullName evidence="3">SpoIID/LytB domain protein</fullName>
    </submittedName>
</protein>
<dbReference type="Pfam" id="PF08486">
    <property type="entry name" value="SpoIID"/>
    <property type="match status" value="1"/>
</dbReference>
<organism evidence="3 4">
    <name type="scientific">Paraoerskovia marina</name>
    <dbReference type="NCBI Taxonomy" id="545619"/>
    <lineage>
        <taxon>Bacteria</taxon>
        <taxon>Bacillati</taxon>
        <taxon>Actinomycetota</taxon>
        <taxon>Actinomycetes</taxon>
        <taxon>Micrococcales</taxon>
        <taxon>Cellulomonadaceae</taxon>
        <taxon>Paraoerskovia</taxon>
    </lineage>
</organism>
<dbReference type="OrthoDB" id="9773852at2"/>
<name>A0A1H1QUZ5_9CELL</name>
<feature type="chain" id="PRO_5009258134" evidence="1">
    <location>
        <begin position="32"/>
        <end position="712"/>
    </location>
</feature>
<dbReference type="InterPro" id="IPR013486">
    <property type="entry name" value="SpoIID/LytB"/>
</dbReference>
<dbReference type="STRING" id="545619.SAMN04489860_1181"/>
<reference evidence="3 4" key="1">
    <citation type="submission" date="2016-10" db="EMBL/GenBank/DDBJ databases">
        <authorList>
            <person name="de Groot N.N."/>
        </authorList>
    </citation>
    <scope>NUCLEOTIDE SEQUENCE [LARGE SCALE GENOMIC DNA]</scope>
    <source>
        <strain evidence="3 4">DSM 22126</strain>
    </source>
</reference>
<dbReference type="NCBIfam" id="TIGR02669">
    <property type="entry name" value="SpoIID_LytB"/>
    <property type="match status" value="1"/>
</dbReference>
<dbReference type="AlphaFoldDB" id="A0A1H1QUZ5"/>
<evidence type="ECO:0000259" key="2">
    <source>
        <dbReference type="Pfam" id="PF08486"/>
    </source>
</evidence>
<dbReference type="Proteomes" id="UP000185663">
    <property type="component" value="Chromosome I"/>
</dbReference>
<dbReference type="eggNOG" id="COG2385">
    <property type="taxonomic scope" value="Bacteria"/>
</dbReference>
<keyword evidence="1" id="KW-0732">Signal</keyword>
<sequence>MFFANTHRAGAAALILALCLAFLPGATGAEAASRTPAVTGEITGPTTIAPGGTTVVKSRYTKNGSNVPAATVMLQKYSGGSWIDAAPITIKDGWGKRTIYPKGTTKYRIRNYNGSAISSTFNVTVRSAAVTGEITGPTTIAPGGTTVVKSRYTKNGSNVAAATVMLQKYSGGKWVDAAPITIKDGWGKRTIYPKGTTKYRIRNYNGSAISSTFNVTVRSAAVTGEITGPTTIAPGGTTVVKSRYTKNGSNVAAATVMLQKYSGGKWVDAAPITIKDGWGKRTIYPKGTTKYRIRNYNGSAISSTFNVKVTGVPSSFTIRGSGFGHGVGMSQYGAYAQALAGRQATTILEHYYSGSDASWRSTERNVAVQVFGPEPYGYSKGQYSDEKSTTTTTVSGGTWRLRSSSGTTLTSGSGRTTIAWRAMSDGRTKAWVNGKAYYDRSGVALQWSGTRYLSSSGTKATISIPGTHGIYRHGQLTVSEINGRINVVNNLLLNTEYLYGIAEMPSSWGTSDRSALAAQAIAARSYAMAQTMKTACACQVVDDVRDQQFSGWVKENEGTNAYYGKIWKAAVNDTVKSSTNALLLTYGGKPVVTHYFSSSGGRTVNSEDVWSSVVPYERSVADPWSLSAPGNSMASWTRTITQSSARSLFGLSDVASISVSKKSSGGTMMALTARSSTGATSTISGKSDSLRVRLGRATTHGSLPAAWVSSIG</sequence>
<accession>A0A1H1QUZ5</accession>
<evidence type="ECO:0000256" key="1">
    <source>
        <dbReference type="SAM" id="SignalP"/>
    </source>
</evidence>
<evidence type="ECO:0000313" key="4">
    <source>
        <dbReference type="Proteomes" id="UP000185663"/>
    </source>
</evidence>
<feature type="signal peptide" evidence="1">
    <location>
        <begin position="1"/>
        <end position="31"/>
    </location>
</feature>
<evidence type="ECO:0000313" key="3">
    <source>
        <dbReference type="EMBL" id="SDS27308.1"/>
    </source>
</evidence>
<keyword evidence="4" id="KW-1185">Reference proteome</keyword>
<proteinExistence type="predicted"/>
<feature type="domain" description="Sporulation stage II protein D amidase enhancer LytB N-terminal" evidence="2">
    <location>
        <begin position="483"/>
        <end position="575"/>
    </location>
</feature>
<dbReference type="EMBL" id="LT629776">
    <property type="protein sequence ID" value="SDS27308.1"/>
    <property type="molecule type" value="Genomic_DNA"/>
</dbReference>
<gene>
    <name evidence="3" type="ORF">SAMN04489860_1181</name>
</gene>